<name>A0A5D6W2Z3_9FIRM</name>
<feature type="signal peptide" evidence="1">
    <location>
        <begin position="1"/>
        <end position="22"/>
    </location>
</feature>
<dbReference type="OrthoDB" id="9789552at2"/>
<dbReference type="InterPro" id="IPR025394">
    <property type="entry name" value="DUF4127"/>
</dbReference>
<keyword evidence="3" id="KW-1185">Reference proteome</keyword>
<evidence type="ECO:0000313" key="2">
    <source>
        <dbReference type="EMBL" id="TYZ21154.1"/>
    </source>
</evidence>
<sequence length="552" mass="62015">MTLLGLLILLLAAWHLCRPAPVAITADPARQETAKILLVPLDGRPPCRQFVIDAGRIAGLLVAPPPHELQDYYSQPGDTEGMKQWLSANIGNSQAVILSIDQLLYGGLLTAREKEKTPEERQQLIAFLRQLHNEHPDVPIYAFSILPRQTPQDTIDGYWERRNLLAYSRLKGRQAEGLPVSTEELQKLEESIPAESLARYLAHFEENRLLNEELIQLTKDGVLTQLVLGQDDGEPYTIPNIEKKQLQRYIQEQNLPADKVFLTHGADEIALSLLSLIQNRRAGFKPRVFIQYAAPDMSARIMPYMAVSIDETVKEKIALLGGEETTSAEDADFTLYLSACDKDTGDVTARQTAVHQLLANQQEGIPTALVDLSKHFEANETVLPLLIEADYPLNSLIAYAGWNTTSNAIGTALAQASLYEASRQQTDDRQEMIGLTAANLTFLQSRILEDYFYLKDDIELVNQNLKKAGYHNTADLDLEHNYRWANRMVQTTMQQHVASYKQTKSARTPVKFSTPAGDFSLMMQDLTVELSYPWPRTFEIWLQAAPSFAIPQ</sequence>
<accession>A0A5D6W2Z3</accession>
<dbReference type="EMBL" id="VTOY01000010">
    <property type="protein sequence ID" value="TYZ21154.1"/>
    <property type="molecule type" value="Genomic_DNA"/>
</dbReference>
<organism evidence="2 3">
    <name type="scientific">Selenomonas ruminis</name>
    <dbReference type="NCBI Taxonomy" id="2593411"/>
    <lineage>
        <taxon>Bacteria</taxon>
        <taxon>Bacillati</taxon>
        <taxon>Bacillota</taxon>
        <taxon>Negativicutes</taxon>
        <taxon>Selenomonadales</taxon>
        <taxon>Selenomonadaceae</taxon>
        <taxon>Selenomonas</taxon>
    </lineage>
</organism>
<reference evidence="2 3" key="1">
    <citation type="submission" date="2019-08" db="EMBL/GenBank/DDBJ databases">
        <title>Selenomonas sp. mPRGC5 and Selenomonas sp. mPRGC8 isolated from ruminal fluid of dairy goat (Capra hircus).</title>
        <authorList>
            <person name="Poothong S."/>
            <person name="Nuengjamnong C."/>
            <person name="Tanasupawat S."/>
        </authorList>
    </citation>
    <scope>NUCLEOTIDE SEQUENCE [LARGE SCALE GENOMIC DNA]</scope>
    <source>
        <strain evidence="3">mPRGC5</strain>
    </source>
</reference>
<dbReference type="Proteomes" id="UP000323646">
    <property type="component" value="Unassembled WGS sequence"/>
</dbReference>
<evidence type="ECO:0000256" key="1">
    <source>
        <dbReference type="SAM" id="SignalP"/>
    </source>
</evidence>
<gene>
    <name evidence="2" type="ORF">FZ040_10610</name>
</gene>
<evidence type="ECO:0000313" key="3">
    <source>
        <dbReference type="Proteomes" id="UP000323646"/>
    </source>
</evidence>
<dbReference type="Pfam" id="PF13552">
    <property type="entry name" value="DUF4127"/>
    <property type="match status" value="1"/>
</dbReference>
<feature type="chain" id="PRO_5038968887" evidence="1">
    <location>
        <begin position="23"/>
        <end position="552"/>
    </location>
</feature>
<proteinExistence type="predicted"/>
<protein>
    <submittedName>
        <fullName evidence="2">DUF4127 family protein</fullName>
    </submittedName>
</protein>
<dbReference type="AlphaFoldDB" id="A0A5D6W2Z3"/>
<comment type="caution">
    <text evidence="2">The sequence shown here is derived from an EMBL/GenBank/DDBJ whole genome shotgun (WGS) entry which is preliminary data.</text>
</comment>
<keyword evidence="1" id="KW-0732">Signal</keyword>